<dbReference type="Proteomes" id="UP001444071">
    <property type="component" value="Unassembled WGS sequence"/>
</dbReference>
<dbReference type="EMBL" id="JAHRIM010054377">
    <property type="protein sequence ID" value="MEQ2270030.1"/>
    <property type="molecule type" value="Genomic_DNA"/>
</dbReference>
<accession>A0ABV0WKJ9</accession>
<proteinExistence type="predicted"/>
<comment type="caution">
    <text evidence="1">The sequence shown here is derived from an EMBL/GenBank/DDBJ whole genome shotgun (WGS) entry which is preliminary data.</text>
</comment>
<organism evidence="1 2">
    <name type="scientific">Xenotaenia resolanae</name>
    <dbReference type="NCBI Taxonomy" id="208358"/>
    <lineage>
        <taxon>Eukaryota</taxon>
        <taxon>Metazoa</taxon>
        <taxon>Chordata</taxon>
        <taxon>Craniata</taxon>
        <taxon>Vertebrata</taxon>
        <taxon>Euteleostomi</taxon>
        <taxon>Actinopterygii</taxon>
        <taxon>Neopterygii</taxon>
        <taxon>Teleostei</taxon>
        <taxon>Neoteleostei</taxon>
        <taxon>Acanthomorphata</taxon>
        <taxon>Ovalentaria</taxon>
        <taxon>Atherinomorphae</taxon>
        <taxon>Cyprinodontiformes</taxon>
        <taxon>Goodeidae</taxon>
        <taxon>Xenotaenia</taxon>
    </lineage>
</organism>
<evidence type="ECO:0000313" key="1">
    <source>
        <dbReference type="EMBL" id="MEQ2270030.1"/>
    </source>
</evidence>
<name>A0ABV0WKJ9_9TELE</name>
<gene>
    <name evidence="1" type="ORF">XENORESO_013803</name>
</gene>
<sequence>MSSQALWALESFTQGSRSMEESLPMVDIRTHSQGSLRSLLAMQLNSVKPLSSSKLEAFDFFFYDAPCVY</sequence>
<reference evidence="1 2" key="1">
    <citation type="submission" date="2021-06" db="EMBL/GenBank/DDBJ databases">
        <authorList>
            <person name="Palmer J.M."/>
        </authorList>
    </citation>
    <scope>NUCLEOTIDE SEQUENCE [LARGE SCALE GENOMIC DNA]</scope>
    <source>
        <strain evidence="1 2">XR_2019</strain>
        <tissue evidence="1">Muscle</tissue>
    </source>
</reference>
<evidence type="ECO:0000313" key="2">
    <source>
        <dbReference type="Proteomes" id="UP001444071"/>
    </source>
</evidence>
<protein>
    <submittedName>
        <fullName evidence="1">Uncharacterized protein</fullName>
    </submittedName>
</protein>
<keyword evidence="2" id="KW-1185">Reference proteome</keyword>